<dbReference type="NCBIfam" id="NF006743">
    <property type="entry name" value="PRK09270.1-2"/>
    <property type="match status" value="1"/>
</dbReference>
<dbReference type="RefSeq" id="WP_142104533.1">
    <property type="nucleotide sequence ID" value="NZ_VFPH01000002.1"/>
</dbReference>
<dbReference type="EMBL" id="VFPH01000002">
    <property type="protein sequence ID" value="TQM37767.1"/>
    <property type="molecule type" value="Genomic_DNA"/>
</dbReference>
<dbReference type="Pfam" id="PF03308">
    <property type="entry name" value="MeaB"/>
    <property type="match status" value="1"/>
</dbReference>
<evidence type="ECO:0000313" key="1">
    <source>
        <dbReference type="EMBL" id="TQM37767.1"/>
    </source>
</evidence>
<name>A0A543FV99_9PSEU</name>
<dbReference type="AlphaFoldDB" id="A0A543FV99"/>
<sequence>MTLDDLVARAAALAAGPGRAILGITGSPGAGKSTLVEALLRELPPEQVAHVPMDGFHLADVALRAIGRLGAKGAPDTFDVGGYVALLRRIRADAEDVIYAPAFERDLEQPLAGAIPVPRAARLVLTEGNYLLVESGRWPEVAAQLDEIWFCDPRPDVRLEQLIARHVTFGKPPDRARAWVTTVDEPNARLVEGTRQRADLVVPAPVLEALLVE</sequence>
<evidence type="ECO:0000313" key="2">
    <source>
        <dbReference type="Proteomes" id="UP000319818"/>
    </source>
</evidence>
<dbReference type="InterPro" id="IPR027417">
    <property type="entry name" value="P-loop_NTPase"/>
</dbReference>
<dbReference type="Proteomes" id="UP000319818">
    <property type="component" value="Unassembled WGS sequence"/>
</dbReference>
<accession>A0A543FV99</accession>
<gene>
    <name evidence="1" type="ORF">FB388_4985</name>
</gene>
<dbReference type="PRINTS" id="PR00988">
    <property type="entry name" value="URIDINKINASE"/>
</dbReference>
<keyword evidence="2" id="KW-1185">Reference proteome</keyword>
<dbReference type="OrthoDB" id="3192509at2"/>
<protein>
    <submittedName>
        <fullName evidence="1">ArgK protein</fullName>
    </submittedName>
</protein>
<reference evidence="1 2" key="1">
    <citation type="submission" date="2019-06" db="EMBL/GenBank/DDBJ databases">
        <title>Sequencing the genomes of 1000 actinobacteria strains.</title>
        <authorList>
            <person name="Klenk H.-P."/>
        </authorList>
    </citation>
    <scope>NUCLEOTIDE SEQUENCE [LARGE SCALE GENOMIC DNA]</scope>
    <source>
        <strain evidence="1 2">DSM 45511</strain>
    </source>
</reference>
<dbReference type="SUPFAM" id="SSF52540">
    <property type="entry name" value="P-loop containing nucleoside triphosphate hydrolases"/>
    <property type="match status" value="1"/>
</dbReference>
<organism evidence="1 2">
    <name type="scientific">Pseudonocardia cypriaca</name>
    <dbReference type="NCBI Taxonomy" id="882449"/>
    <lineage>
        <taxon>Bacteria</taxon>
        <taxon>Bacillati</taxon>
        <taxon>Actinomycetota</taxon>
        <taxon>Actinomycetes</taxon>
        <taxon>Pseudonocardiales</taxon>
        <taxon>Pseudonocardiaceae</taxon>
        <taxon>Pseudonocardia</taxon>
    </lineage>
</organism>
<dbReference type="PANTHER" id="PTHR10285">
    <property type="entry name" value="URIDINE KINASE"/>
    <property type="match status" value="1"/>
</dbReference>
<dbReference type="Gene3D" id="3.40.50.300">
    <property type="entry name" value="P-loop containing nucleotide triphosphate hydrolases"/>
    <property type="match status" value="1"/>
</dbReference>
<proteinExistence type="predicted"/>
<comment type="caution">
    <text evidence="1">The sequence shown here is derived from an EMBL/GenBank/DDBJ whole genome shotgun (WGS) entry which is preliminary data.</text>
</comment>